<feature type="transmembrane region" description="Helical" evidence="2">
    <location>
        <begin position="141"/>
        <end position="163"/>
    </location>
</feature>
<dbReference type="Proteomes" id="UP000182915">
    <property type="component" value="Chromosome I"/>
</dbReference>
<keyword evidence="2" id="KW-1133">Transmembrane helix</keyword>
<evidence type="ECO:0000313" key="4">
    <source>
        <dbReference type="Proteomes" id="UP000182915"/>
    </source>
</evidence>
<sequence>MRWAAALAVVVGGFLAYSLPPYLTGGTRVPATFAWHYPLLVGHVALGSIATVAAVVQIWPGLRARHRVLHRRSGRVYVVTAVPAALSAVVIGALTPFGPLLAVSNVVLAVLWLWFTVAGYRAIRSGRVSDHRRHMVRSATLALSIITNRIWAPVLFMMCYPLRDSIFGGNEEHYLWFVAGLGGWLGWLVPLTAVQWWLNRRPVNCIVVNSSARGDETGVDCGPRSGQRRRASGRGRYGNRIQRQDRTGHP</sequence>
<organism evidence="3 4">
    <name type="scientific">Mycolicibacterium rutilum</name>
    <name type="common">Mycobacterium rutilum</name>
    <dbReference type="NCBI Taxonomy" id="370526"/>
    <lineage>
        <taxon>Bacteria</taxon>
        <taxon>Bacillati</taxon>
        <taxon>Actinomycetota</taxon>
        <taxon>Actinomycetes</taxon>
        <taxon>Mycobacteriales</taxon>
        <taxon>Mycobacteriaceae</taxon>
        <taxon>Mycolicibacterium</taxon>
    </lineage>
</organism>
<name>A0A1H6M6Z7_MYCRU</name>
<feature type="transmembrane region" description="Helical" evidence="2">
    <location>
        <begin position="74"/>
        <end position="94"/>
    </location>
</feature>
<dbReference type="STRING" id="370526.SAMN04489835_5864"/>
<proteinExistence type="predicted"/>
<dbReference type="InterPro" id="IPR018750">
    <property type="entry name" value="DUF2306_membrane"/>
</dbReference>
<feature type="region of interest" description="Disordered" evidence="1">
    <location>
        <begin position="217"/>
        <end position="250"/>
    </location>
</feature>
<keyword evidence="2" id="KW-0472">Membrane</keyword>
<dbReference type="AlphaFoldDB" id="A0A1H6M6Z7"/>
<evidence type="ECO:0000313" key="3">
    <source>
        <dbReference type="EMBL" id="SEH93260.1"/>
    </source>
</evidence>
<feature type="transmembrane region" description="Helical" evidence="2">
    <location>
        <begin position="100"/>
        <end position="120"/>
    </location>
</feature>
<evidence type="ECO:0000256" key="1">
    <source>
        <dbReference type="SAM" id="MobiDB-lite"/>
    </source>
</evidence>
<reference evidence="4" key="1">
    <citation type="submission" date="2016-10" db="EMBL/GenBank/DDBJ databases">
        <authorList>
            <person name="Varghese N."/>
            <person name="Submissions S."/>
        </authorList>
    </citation>
    <scope>NUCLEOTIDE SEQUENCE [LARGE SCALE GENOMIC DNA]</scope>
    <source>
        <strain evidence="4">DSM 45405</strain>
    </source>
</reference>
<feature type="transmembrane region" description="Helical" evidence="2">
    <location>
        <begin position="175"/>
        <end position="198"/>
    </location>
</feature>
<keyword evidence="2" id="KW-0812">Transmembrane</keyword>
<gene>
    <name evidence="3" type="ORF">SAMN04489835_5864</name>
</gene>
<evidence type="ECO:0000256" key="2">
    <source>
        <dbReference type="SAM" id="Phobius"/>
    </source>
</evidence>
<protein>
    <submittedName>
        <fullName evidence="3">Predicted membrane protein</fullName>
    </submittedName>
</protein>
<keyword evidence="4" id="KW-1185">Reference proteome</keyword>
<feature type="transmembrane region" description="Helical" evidence="2">
    <location>
        <begin position="40"/>
        <end position="62"/>
    </location>
</feature>
<dbReference type="Pfam" id="PF10067">
    <property type="entry name" value="DUF2306"/>
    <property type="match status" value="1"/>
</dbReference>
<dbReference type="EMBL" id="LT629971">
    <property type="protein sequence ID" value="SEH93260.1"/>
    <property type="molecule type" value="Genomic_DNA"/>
</dbReference>
<accession>A0A1H6M6Z7</accession>